<dbReference type="Proteomes" id="UP000799324">
    <property type="component" value="Unassembled WGS sequence"/>
</dbReference>
<feature type="domain" description="SET" evidence="3">
    <location>
        <begin position="120"/>
        <end position="277"/>
    </location>
</feature>
<protein>
    <submittedName>
        <fullName evidence="4">SET domain-containing protein</fullName>
    </submittedName>
</protein>
<gene>
    <name evidence="4" type="ORF">K491DRAFT_687046</name>
</gene>
<dbReference type="InterPro" id="IPR011990">
    <property type="entry name" value="TPR-like_helical_dom_sf"/>
</dbReference>
<feature type="chain" id="PRO_5025596535" evidence="2">
    <location>
        <begin position="24"/>
        <end position="418"/>
    </location>
</feature>
<dbReference type="Pfam" id="PF00856">
    <property type="entry name" value="SET"/>
    <property type="match status" value="1"/>
</dbReference>
<evidence type="ECO:0000256" key="2">
    <source>
        <dbReference type="SAM" id="SignalP"/>
    </source>
</evidence>
<dbReference type="Gene3D" id="1.25.40.10">
    <property type="entry name" value="Tetratricopeptide repeat domain"/>
    <property type="match status" value="1"/>
</dbReference>
<dbReference type="OrthoDB" id="438641at2759"/>
<dbReference type="InterPro" id="IPR001214">
    <property type="entry name" value="SET_dom"/>
</dbReference>
<dbReference type="Gene3D" id="1.10.220.160">
    <property type="match status" value="1"/>
</dbReference>
<evidence type="ECO:0000313" key="5">
    <source>
        <dbReference type="Proteomes" id="UP000799324"/>
    </source>
</evidence>
<feature type="signal peptide" evidence="2">
    <location>
        <begin position="1"/>
        <end position="23"/>
    </location>
</feature>
<dbReference type="InterPro" id="IPR046341">
    <property type="entry name" value="SET_dom_sf"/>
</dbReference>
<dbReference type="InterPro" id="IPR053185">
    <property type="entry name" value="SET_domain_protein"/>
</dbReference>
<keyword evidence="2" id="KW-0732">Signal</keyword>
<keyword evidence="5" id="KW-1185">Reference proteome</keyword>
<dbReference type="PANTHER" id="PTHR47332">
    <property type="entry name" value="SET DOMAIN-CONTAINING PROTEIN 5"/>
    <property type="match status" value="1"/>
</dbReference>
<dbReference type="AlphaFoldDB" id="A0A6A6TSD1"/>
<dbReference type="PROSITE" id="PS50280">
    <property type="entry name" value="SET"/>
    <property type="match status" value="1"/>
</dbReference>
<dbReference type="Gene3D" id="2.170.270.10">
    <property type="entry name" value="SET domain"/>
    <property type="match status" value="1"/>
</dbReference>
<accession>A0A6A6TSD1</accession>
<sequence length="418" mass="47113">MSFFCRLHLSLFFALRLCYLSHADTSGAIKIDELLQPDYQGQTIFEDESKKSWTHTPKCADSISQNGLVTKYCVFTNDRILETGFSLITTSKAASQAARNLNEDSALYFFSESEAQNWYASNRPYRIENVPGKGKGVIATRKIKQYETFMIDQASVIMDLDLEKKLSKAENARLLKTAVDQLRKPESIRNLSTKRKAGPKAKGDTDEDTLEEDIMITNAFGTQLESIEVRGLFPVAARINHDCHPNSFVMFSPSGLSIGLKAYRDIALGEEISVSYIRMGMNSTQRAESLSRYGFTCTCELCSLSASEKATSDKQRRLIQQVKPVIASRFREGKYQEAIHIIEDVVELIKAEALDSMLPDEYVFLARLHMMREDREKAEEYADLALELLDNLGFLGEGGKEGWGVDELLKAFQNRGSY</sequence>
<dbReference type="PANTHER" id="PTHR47332:SF2">
    <property type="entry name" value="SET-6"/>
    <property type="match status" value="1"/>
</dbReference>
<organism evidence="4 5">
    <name type="scientific">Lophiostoma macrostomum CBS 122681</name>
    <dbReference type="NCBI Taxonomy" id="1314788"/>
    <lineage>
        <taxon>Eukaryota</taxon>
        <taxon>Fungi</taxon>
        <taxon>Dikarya</taxon>
        <taxon>Ascomycota</taxon>
        <taxon>Pezizomycotina</taxon>
        <taxon>Dothideomycetes</taxon>
        <taxon>Pleosporomycetidae</taxon>
        <taxon>Pleosporales</taxon>
        <taxon>Lophiostomataceae</taxon>
        <taxon>Lophiostoma</taxon>
    </lineage>
</organism>
<dbReference type="SUPFAM" id="SSF82199">
    <property type="entry name" value="SET domain"/>
    <property type="match status" value="1"/>
</dbReference>
<dbReference type="EMBL" id="MU004291">
    <property type="protein sequence ID" value="KAF2662067.1"/>
    <property type="molecule type" value="Genomic_DNA"/>
</dbReference>
<dbReference type="SUPFAM" id="SSF48452">
    <property type="entry name" value="TPR-like"/>
    <property type="match status" value="1"/>
</dbReference>
<dbReference type="SMART" id="SM00317">
    <property type="entry name" value="SET"/>
    <property type="match status" value="1"/>
</dbReference>
<dbReference type="CDD" id="cd20071">
    <property type="entry name" value="SET_SMYD"/>
    <property type="match status" value="1"/>
</dbReference>
<reference evidence="4" key="1">
    <citation type="journal article" date="2020" name="Stud. Mycol.">
        <title>101 Dothideomycetes genomes: a test case for predicting lifestyles and emergence of pathogens.</title>
        <authorList>
            <person name="Haridas S."/>
            <person name="Albert R."/>
            <person name="Binder M."/>
            <person name="Bloem J."/>
            <person name="Labutti K."/>
            <person name="Salamov A."/>
            <person name="Andreopoulos B."/>
            <person name="Baker S."/>
            <person name="Barry K."/>
            <person name="Bills G."/>
            <person name="Bluhm B."/>
            <person name="Cannon C."/>
            <person name="Castanera R."/>
            <person name="Culley D."/>
            <person name="Daum C."/>
            <person name="Ezra D."/>
            <person name="Gonzalez J."/>
            <person name="Henrissat B."/>
            <person name="Kuo A."/>
            <person name="Liang C."/>
            <person name="Lipzen A."/>
            <person name="Lutzoni F."/>
            <person name="Magnuson J."/>
            <person name="Mondo S."/>
            <person name="Nolan M."/>
            <person name="Ohm R."/>
            <person name="Pangilinan J."/>
            <person name="Park H.-J."/>
            <person name="Ramirez L."/>
            <person name="Alfaro M."/>
            <person name="Sun H."/>
            <person name="Tritt A."/>
            <person name="Yoshinaga Y."/>
            <person name="Zwiers L.-H."/>
            <person name="Turgeon B."/>
            <person name="Goodwin S."/>
            <person name="Spatafora J."/>
            <person name="Crous P."/>
            <person name="Grigoriev I."/>
        </authorList>
    </citation>
    <scope>NUCLEOTIDE SEQUENCE</scope>
    <source>
        <strain evidence="4">CBS 122681</strain>
    </source>
</reference>
<evidence type="ECO:0000313" key="4">
    <source>
        <dbReference type="EMBL" id="KAF2662067.1"/>
    </source>
</evidence>
<name>A0A6A6TSD1_9PLEO</name>
<evidence type="ECO:0000256" key="1">
    <source>
        <dbReference type="SAM" id="MobiDB-lite"/>
    </source>
</evidence>
<proteinExistence type="predicted"/>
<evidence type="ECO:0000259" key="3">
    <source>
        <dbReference type="PROSITE" id="PS50280"/>
    </source>
</evidence>
<feature type="region of interest" description="Disordered" evidence="1">
    <location>
        <begin position="186"/>
        <end position="208"/>
    </location>
</feature>